<reference evidence="1 2" key="1">
    <citation type="submission" date="2008-03" db="EMBL/GenBank/DDBJ databases">
        <title>The Genome Sequence of Verticillium dahliae VdLs.17.</title>
        <authorList>
            <consortium name="The Broad Institute Genome Sequencing Platform"/>
            <person name="Ma L.-J.J."/>
            <person name="Klosterman S.J."/>
            <person name="Subbarao K."/>
            <person name="Dobinson K."/>
            <person name="Veronese P."/>
            <person name="Kang S."/>
            <person name="Gold S.E."/>
            <person name="Young S."/>
            <person name="Jaffe D."/>
            <person name="Gnerre S."/>
            <person name="Berlin A."/>
            <person name="Heiman D."/>
            <person name="Hepburn T."/>
            <person name="Sykes S."/>
            <person name="Alvarado L."/>
            <person name="Kodira C.D."/>
            <person name="Lander E."/>
            <person name="Galagan J."/>
            <person name="Nusbaum C."/>
            <person name="Birren B."/>
        </authorList>
    </citation>
    <scope>NUCLEOTIDE SEQUENCE [LARGE SCALE GENOMIC DNA]</scope>
    <source>
        <strain evidence="2">VdLs.17 / ATCC MYA-4575 / FGSC 10137</strain>
    </source>
</reference>
<dbReference type="HOGENOM" id="CLU_2293859_0_0_1"/>
<sequence length="101" mass="11290">MQGHEGIEVLKIEGVMNLPSQKWPNFVPTLIALDSRYHPEESLVRRACGDVISLKIPATHAPTSHAWPSVTHIVETAVVEEYDSVALRFVDQVPWRPLPIA</sequence>
<dbReference type="GeneID" id="20704041"/>
<dbReference type="EMBL" id="DS572698">
    <property type="protein sequence ID" value="EGY21054.1"/>
    <property type="molecule type" value="Genomic_DNA"/>
</dbReference>
<proteinExistence type="predicted"/>
<keyword evidence="2" id="KW-1185">Reference proteome</keyword>
<evidence type="ECO:0000313" key="1">
    <source>
        <dbReference type="EMBL" id="EGY21054.1"/>
    </source>
</evidence>
<evidence type="ECO:0000313" key="2">
    <source>
        <dbReference type="Proteomes" id="UP000001611"/>
    </source>
</evidence>
<dbReference type="RefSeq" id="XP_009651526.1">
    <property type="nucleotide sequence ID" value="XM_009653231.1"/>
</dbReference>
<protein>
    <submittedName>
        <fullName evidence="1">Uncharacterized protein</fullName>
    </submittedName>
</protein>
<dbReference type="InParanoid" id="G2WY96"/>
<dbReference type="AlphaFoldDB" id="G2WY96"/>
<dbReference type="KEGG" id="vda:VDAG_02578"/>
<accession>G2WY96</accession>
<organism evidence="1 2">
    <name type="scientific">Verticillium dahliae (strain VdLs.17 / ATCC MYA-4575 / FGSC 10137)</name>
    <name type="common">Verticillium wilt</name>
    <dbReference type="NCBI Taxonomy" id="498257"/>
    <lineage>
        <taxon>Eukaryota</taxon>
        <taxon>Fungi</taxon>
        <taxon>Dikarya</taxon>
        <taxon>Ascomycota</taxon>
        <taxon>Pezizomycotina</taxon>
        <taxon>Sordariomycetes</taxon>
        <taxon>Hypocreomycetidae</taxon>
        <taxon>Glomerellales</taxon>
        <taxon>Plectosphaerellaceae</taxon>
        <taxon>Verticillium</taxon>
    </lineage>
</organism>
<gene>
    <name evidence="1" type="ORF">VDAG_02578</name>
</gene>
<dbReference type="Proteomes" id="UP000001611">
    <property type="component" value="Chromosome 3"/>
</dbReference>
<name>G2WY96_VERDV</name>